<sequence>MKKHDCSEWIVRHIAINGYIDICSICCRQVGWNFTRGDGSQNVGSIWKKKTYSVIAEKKI</sequence>
<dbReference type="Proteomes" id="UP000196005">
    <property type="component" value="Chromosome"/>
</dbReference>
<dbReference type="AlphaFoldDB" id="A0A1Y0HQ01"/>
<protein>
    <submittedName>
        <fullName evidence="1">Uncharacterized protein</fullName>
    </submittedName>
</protein>
<dbReference type="KEGG" id="suls:Sdiek1_2263"/>
<evidence type="ECO:0000313" key="1">
    <source>
        <dbReference type="EMBL" id="ARU49415.1"/>
    </source>
</evidence>
<accession>A0A1Y0HQ01</accession>
<organism evidence="1 2">
    <name type="scientific">Sulfurospirillum diekertiae</name>
    <dbReference type="NCBI Taxonomy" id="1854492"/>
    <lineage>
        <taxon>Bacteria</taxon>
        <taxon>Pseudomonadati</taxon>
        <taxon>Campylobacterota</taxon>
        <taxon>Epsilonproteobacteria</taxon>
        <taxon>Campylobacterales</taxon>
        <taxon>Sulfurospirillaceae</taxon>
        <taxon>Sulfurospirillum</taxon>
    </lineage>
</organism>
<gene>
    <name evidence="1" type="ORF">Sdiek1_2263</name>
</gene>
<keyword evidence="2" id="KW-1185">Reference proteome</keyword>
<proteinExistence type="predicted"/>
<dbReference type="EMBL" id="CP021416">
    <property type="protein sequence ID" value="ARU49415.1"/>
    <property type="molecule type" value="Genomic_DNA"/>
</dbReference>
<name>A0A1Y0HQ01_9BACT</name>
<evidence type="ECO:0000313" key="2">
    <source>
        <dbReference type="Proteomes" id="UP000196005"/>
    </source>
</evidence>
<dbReference type="RefSeq" id="WP_087439177.1">
    <property type="nucleotide sequence ID" value="NZ_CP021416.1"/>
</dbReference>
<reference evidence="2" key="1">
    <citation type="submission" date="2017-05" db="EMBL/GenBank/DDBJ databases">
        <title>Dechlorination kinetics govern the competition between two new strains of the genus Sulfurospirillum.</title>
        <authorList>
            <person name="Buttet G.F."/>
            <person name="Murray A.M."/>
            <person name="Goris T."/>
            <person name="Burion M."/>
            <person name="Lin B."/>
            <person name="Rolle M."/>
            <person name="Maillard J."/>
        </authorList>
    </citation>
    <scope>NUCLEOTIDE SEQUENCE [LARGE SCALE GENOMIC DNA]</scope>
    <source>
        <strain evidence="2">SL2-1</strain>
    </source>
</reference>